<dbReference type="Pfam" id="PF00583">
    <property type="entry name" value="Acetyltransf_1"/>
    <property type="match status" value="1"/>
</dbReference>
<evidence type="ECO:0000256" key="1">
    <source>
        <dbReference type="SAM" id="MobiDB-lite"/>
    </source>
</evidence>
<dbReference type="InterPro" id="IPR000182">
    <property type="entry name" value="GNAT_dom"/>
</dbReference>
<dbReference type="EMBL" id="NJET01000046">
    <property type="protein sequence ID" value="PHH63612.1"/>
    <property type="molecule type" value="Genomic_DNA"/>
</dbReference>
<reference evidence="3 4" key="1">
    <citation type="submission" date="2017-06" db="EMBL/GenBank/DDBJ databases">
        <title>Ant-infecting Ophiocordyceps genomes reveal a high diversity of potential behavioral manipulation genes and a possible major role for enterotoxins.</title>
        <authorList>
            <person name="De Bekker C."/>
            <person name="Evans H.C."/>
            <person name="Brachmann A."/>
            <person name="Hughes D.P."/>
        </authorList>
    </citation>
    <scope>NUCLEOTIDE SEQUENCE [LARGE SCALE GENOMIC DNA]</scope>
    <source>
        <strain evidence="3 4">Map64</strain>
    </source>
</reference>
<sequence length="457" mass="51487">MPSKTQLDKLSSVYTSMKAWLAETAADVPTAWRDSESPAVLPSQMKDNSESLPCNASAKSWSVSDLSQEAQNMSQIDKGPDMPLTDDGSGQYSKPYIRDELKLPARGQLAPDGKIGRWLENISPPPTIILDVRGFSDMSLHDQELDVCTGEFLPPIEQPEVTYLPLGGPCVGPRDMAWRRINMTSELFVARAITIHQKLDKTRKEAMNEEATKSPPKVNEWLGLHKCIVRPVLPEDYEHIANIMNLEMKMEDSPQIFEDTDFTADDVAAMAERCRLNRRPFIVALLPDPLMDESKWPQDSSNAYQAYVRYKQTQKVGSLLVVGFAVVLEARFGLKETVDAGSRFCGQVRIIVHPDWRQKRIGSALMDKILCTEKYEWSCTGNLEAFDASCIKHRYVKLYVELFCEGGRDETLVWRESLLFRLGFSPVGYLPSAVKTATGGVNRWLDLGIWEYAIEQP</sequence>
<evidence type="ECO:0000259" key="2">
    <source>
        <dbReference type="Pfam" id="PF00583"/>
    </source>
</evidence>
<name>A0A2C5Y8N6_9HYPO</name>
<protein>
    <recommendedName>
        <fullName evidence="2">N-acetyltransferase domain-containing protein</fullName>
    </recommendedName>
</protein>
<comment type="caution">
    <text evidence="3">The sequence shown here is derived from an EMBL/GenBank/DDBJ whole genome shotgun (WGS) entry which is preliminary data.</text>
</comment>
<evidence type="ECO:0000313" key="3">
    <source>
        <dbReference type="EMBL" id="PHH63612.1"/>
    </source>
</evidence>
<dbReference type="Proteomes" id="UP000226192">
    <property type="component" value="Unassembled WGS sequence"/>
</dbReference>
<organism evidence="3 4">
    <name type="scientific">Ophiocordyceps australis</name>
    <dbReference type="NCBI Taxonomy" id="1399860"/>
    <lineage>
        <taxon>Eukaryota</taxon>
        <taxon>Fungi</taxon>
        <taxon>Dikarya</taxon>
        <taxon>Ascomycota</taxon>
        <taxon>Pezizomycotina</taxon>
        <taxon>Sordariomycetes</taxon>
        <taxon>Hypocreomycetidae</taxon>
        <taxon>Hypocreales</taxon>
        <taxon>Ophiocordycipitaceae</taxon>
        <taxon>Ophiocordyceps</taxon>
    </lineage>
</organism>
<accession>A0A2C5Y8N6</accession>
<dbReference type="GO" id="GO:0016747">
    <property type="term" value="F:acyltransferase activity, transferring groups other than amino-acyl groups"/>
    <property type="evidence" value="ECO:0007669"/>
    <property type="project" value="InterPro"/>
</dbReference>
<proteinExistence type="predicted"/>
<keyword evidence="4" id="KW-1185">Reference proteome</keyword>
<dbReference type="InterPro" id="IPR016181">
    <property type="entry name" value="Acyl_CoA_acyltransferase"/>
</dbReference>
<dbReference type="Gene3D" id="3.40.630.30">
    <property type="match status" value="1"/>
</dbReference>
<dbReference type="AlphaFoldDB" id="A0A2C5Y8N6"/>
<dbReference type="OrthoDB" id="2129362at2759"/>
<evidence type="ECO:0000313" key="4">
    <source>
        <dbReference type="Proteomes" id="UP000226192"/>
    </source>
</evidence>
<dbReference type="STRING" id="1399860.A0A2C5Y8N6"/>
<feature type="compositionally biased region" description="Polar residues" evidence="1">
    <location>
        <begin position="50"/>
        <end position="75"/>
    </location>
</feature>
<gene>
    <name evidence="3" type="ORF">CDD81_5704</name>
</gene>
<dbReference type="SUPFAM" id="SSF55729">
    <property type="entry name" value="Acyl-CoA N-acyltransferases (Nat)"/>
    <property type="match status" value="1"/>
</dbReference>
<feature type="domain" description="N-acetyltransferase" evidence="2">
    <location>
        <begin position="292"/>
        <end position="370"/>
    </location>
</feature>
<feature type="region of interest" description="Disordered" evidence="1">
    <location>
        <begin position="28"/>
        <end position="93"/>
    </location>
</feature>
<dbReference type="CDD" id="cd04301">
    <property type="entry name" value="NAT_SF"/>
    <property type="match status" value="1"/>
</dbReference>